<name>A0A9P7YHL7_9HELO</name>
<accession>A0A9P7YHL7</accession>
<evidence type="ECO:0000313" key="3">
    <source>
        <dbReference type="EMBL" id="KAG9233755.1"/>
    </source>
</evidence>
<dbReference type="InterPro" id="IPR000073">
    <property type="entry name" value="AB_hydrolase_1"/>
</dbReference>
<evidence type="ECO:0000256" key="1">
    <source>
        <dbReference type="SAM" id="MobiDB-lite"/>
    </source>
</evidence>
<dbReference type="InterPro" id="IPR029058">
    <property type="entry name" value="AB_hydrolase_fold"/>
</dbReference>
<dbReference type="Pfam" id="PF12697">
    <property type="entry name" value="Abhydrolase_6"/>
    <property type="match status" value="1"/>
</dbReference>
<dbReference type="SUPFAM" id="SSF53474">
    <property type="entry name" value="alpha/beta-Hydrolases"/>
    <property type="match status" value="1"/>
</dbReference>
<keyword evidence="3" id="KW-0378">Hydrolase</keyword>
<evidence type="ECO:0000313" key="4">
    <source>
        <dbReference type="Proteomes" id="UP000824998"/>
    </source>
</evidence>
<dbReference type="AlphaFoldDB" id="A0A9P7YHL7"/>
<proteinExistence type="predicted"/>
<keyword evidence="4" id="KW-1185">Reference proteome</keyword>
<comment type="caution">
    <text evidence="3">The sequence shown here is derived from an EMBL/GenBank/DDBJ whole genome shotgun (WGS) entry which is preliminary data.</text>
</comment>
<dbReference type="OrthoDB" id="3466836at2759"/>
<dbReference type="Gene3D" id="3.40.50.1820">
    <property type="entry name" value="alpha/beta hydrolase"/>
    <property type="match status" value="1"/>
</dbReference>
<dbReference type="GO" id="GO:0016787">
    <property type="term" value="F:hydrolase activity"/>
    <property type="evidence" value="ECO:0007669"/>
    <property type="project" value="UniProtKB-KW"/>
</dbReference>
<dbReference type="Proteomes" id="UP000824998">
    <property type="component" value="Unassembled WGS sequence"/>
</dbReference>
<sequence>MTRTLASTSIPPPQELTISSKPNSPVTYTFINPSPTSSTPKTLVVFVNGLGLPADSWNPCIAHLLSRSSHPAILTYDRFGQGLTTTGDPIDGTPGKEKGHDFSDVVSDLHEILAVIAEDKLGITDFERGVNNGELELMMVGASIGVPITRLYSQIYPKILSGAIFLDSNMPHLSYSSFLPDPSSPTFKPEDVIADDCTLQQYIGAREALCKLFDLDVPNSEGLDRKPGAKLLPRGDGPKMVGKGGNGVELCVVGHDPVMFAEVSFERMGTPRSMSMRFTNKYWAEYNERLLKLTDPERSRGVVIAEGCGHFIQMDNPEFVAEGILKMMGKLGW</sequence>
<dbReference type="EMBL" id="MU251487">
    <property type="protein sequence ID" value="KAG9233755.1"/>
    <property type="molecule type" value="Genomic_DNA"/>
</dbReference>
<protein>
    <submittedName>
        <fullName evidence="3">Alpha/Beta hydrolase protein</fullName>
    </submittedName>
</protein>
<gene>
    <name evidence="3" type="ORF">BJ875DRAFT_34513</name>
</gene>
<feature type="domain" description="AB hydrolase-1" evidence="2">
    <location>
        <begin position="44"/>
        <end position="322"/>
    </location>
</feature>
<feature type="region of interest" description="Disordered" evidence="1">
    <location>
        <begin position="1"/>
        <end position="24"/>
    </location>
</feature>
<evidence type="ECO:0000259" key="2">
    <source>
        <dbReference type="Pfam" id="PF12697"/>
    </source>
</evidence>
<reference evidence="3" key="1">
    <citation type="journal article" date="2021" name="IMA Fungus">
        <title>Genomic characterization of three marine fungi, including Emericellopsis atlantica sp. nov. with signatures of a generalist lifestyle and marine biomass degradation.</title>
        <authorList>
            <person name="Hagestad O.C."/>
            <person name="Hou L."/>
            <person name="Andersen J.H."/>
            <person name="Hansen E.H."/>
            <person name="Altermark B."/>
            <person name="Li C."/>
            <person name="Kuhnert E."/>
            <person name="Cox R.J."/>
            <person name="Crous P.W."/>
            <person name="Spatafora J.W."/>
            <person name="Lail K."/>
            <person name="Amirebrahimi M."/>
            <person name="Lipzen A."/>
            <person name="Pangilinan J."/>
            <person name="Andreopoulos W."/>
            <person name="Hayes R.D."/>
            <person name="Ng V."/>
            <person name="Grigoriev I.V."/>
            <person name="Jackson S.A."/>
            <person name="Sutton T.D.S."/>
            <person name="Dobson A.D.W."/>
            <person name="Rama T."/>
        </authorList>
    </citation>
    <scope>NUCLEOTIDE SEQUENCE</scope>
    <source>
        <strain evidence="3">TRa018bII</strain>
    </source>
</reference>
<organism evidence="3 4">
    <name type="scientific">Amylocarpus encephaloides</name>
    <dbReference type="NCBI Taxonomy" id="45428"/>
    <lineage>
        <taxon>Eukaryota</taxon>
        <taxon>Fungi</taxon>
        <taxon>Dikarya</taxon>
        <taxon>Ascomycota</taxon>
        <taxon>Pezizomycotina</taxon>
        <taxon>Leotiomycetes</taxon>
        <taxon>Helotiales</taxon>
        <taxon>Helotiales incertae sedis</taxon>
        <taxon>Amylocarpus</taxon>
    </lineage>
</organism>